<dbReference type="InterPro" id="IPR045073">
    <property type="entry name" value="Omega/Tau-like"/>
</dbReference>
<dbReference type="AlphaFoldDB" id="A0A2U1LR77"/>
<dbReference type="InterPro" id="IPR036249">
    <property type="entry name" value="Thioredoxin-like_sf"/>
</dbReference>
<dbReference type="GO" id="GO:0006749">
    <property type="term" value="P:glutathione metabolic process"/>
    <property type="evidence" value="ECO:0007669"/>
    <property type="project" value="TreeGrafter"/>
</dbReference>
<dbReference type="Gene3D" id="3.40.30.10">
    <property type="entry name" value="Glutaredoxin"/>
    <property type="match status" value="1"/>
</dbReference>
<evidence type="ECO:0000256" key="4">
    <source>
        <dbReference type="RuleBase" id="RU369102"/>
    </source>
</evidence>
<dbReference type="PANTHER" id="PTHR11260">
    <property type="entry name" value="GLUTATHIONE S-TRANSFERASE, GST, SUPERFAMILY, GST DOMAIN CONTAINING"/>
    <property type="match status" value="1"/>
</dbReference>
<dbReference type="Pfam" id="PF02798">
    <property type="entry name" value="GST_N"/>
    <property type="match status" value="1"/>
</dbReference>
<comment type="catalytic activity">
    <reaction evidence="3 4">
        <text>RX + glutathione = an S-substituted glutathione + a halide anion + H(+)</text>
        <dbReference type="Rhea" id="RHEA:16437"/>
        <dbReference type="ChEBI" id="CHEBI:15378"/>
        <dbReference type="ChEBI" id="CHEBI:16042"/>
        <dbReference type="ChEBI" id="CHEBI:17792"/>
        <dbReference type="ChEBI" id="CHEBI:57925"/>
        <dbReference type="ChEBI" id="CHEBI:90779"/>
        <dbReference type="EC" id="2.5.1.18"/>
    </reaction>
</comment>
<organism evidence="6 7">
    <name type="scientific">Artemisia annua</name>
    <name type="common">Sweet wormwood</name>
    <dbReference type="NCBI Taxonomy" id="35608"/>
    <lineage>
        <taxon>Eukaryota</taxon>
        <taxon>Viridiplantae</taxon>
        <taxon>Streptophyta</taxon>
        <taxon>Embryophyta</taxon>
        <taxon>Tracheophyta</taxon>
        <taxon>Spermatophyta</taxon>
        <taxon>Magnoliopsida</taxon>
        <taxon>eudicotyledons</taxon>
        <taxon>Gunneridae</taxon>
        <taxon>Pentapetalae</taxon>
        <taxon>asterids</taxon>
        <taxon>campanulids</taxon>
        <taxon>Asterales</taxon>
        <taxon>Asteraceae</taxon>
        <taxon>Asteroideae</taxon>
        <taxon>Anthemideae</taxon>
        <taxon>Artemisiinae</taxon>
        <taxon>Artemisia</taxon>
    </lineage>
</organism>
<comment type="subcellular location">
    <subcellularLocation>
        <location evidence="4">Cytoplasm</location>
        <location evidence="4">Cytosol</location>
    </subcellularLocation>
</comment>
<keyword evidence="7" id="KW-1185">Reference proteome</keyword>
<dbReference type="EMBL" id="PKPP01008144">
    <property type="protein sequence ID" value="PWA51484.1"/>
    <property type="molecule type" value="Genomic_DNA"/>
</dbReference>
<dbReference type="SUPFAM" id="SSF52833">
    <property type="entry name" value="Thioredoxin-like"/>
    <property type="match status" value="1"/>
</dbReference>
<evidence type="ECO:0000256" key="3">
    <source>
        <dbReference type="ARBA" id="ARBA00047960"/>
    </source>
</evidence>
<dbReference type="CDD" id="cd03058">
    <property type="entry name" value="GST_N_Tau"/>
    <property type="match status" value="1"/>
</dbReference>
<protein>
    <recommendedName>
        <fullName evidence="4">Glutathione S-transferase</fullName>
        <ecNumber evidence="4">2.5.1.18</ecNumber>
    </recommendedName>
</protein>
<dbReference type="GO" id="GO:0005829">
    <property type="term" value="C:cytosol"/>
    <property type="evidence" value="ECO:0007669"/>
    <property type="project" value="UniProtKB-SubCell"/>
</dbReference>
<evidence type="ECO:0000313" key="6">
    <source>
        <dbReference type="EMBL" id="PWA51484.1"/>
    </source>
</evidence>
<dbReference type="STRING" id="35608.A0A2U1LR77"/>
<dbReference type="EC" id="2.5.1.18" evidence="4"/>
<dbReference type="GO" id="GO:0004364">
    <property type="term" value="F:glutathione transferase activity"/>
    <property type="evidence" value="ECO:0007669"/>
    <property type="project" value="UniProtKB-UniRule"/>
</dbReference>
<evidence type="ECO:0000256" key="2">
    <source>
        <dbReference type="ARBA" id="ARBA00025743"/>
    </source>
</evidence>
<keyword evidence="4" id="KW-0963">Cytoplasm</keyword>
<comment type="function">
    <text evidence="4">Is involved in the conjugation of reduced glutathione to a wide number of exogenous and endogenous hydrophobic electrophiles.</text>
</comment>
<sequence>MGDEVKLYGSIVGSPYVCRVDIALNLKGVKYAVIKEDLQNKSDDLLKYNPIHKEVPVLVHNGKPLCESLAIVEYIDDVWNGFPILPGSL</sequence>
<keyword evidence="1 4" id="KW-0808">Transferase</keyword>
<comment type="similarity">
    <text evidence="2">Belongs to the GST superfamily. Tau family.</text>
</comment>
<dbReference type="InterPro" id="IPR004045">
    <property type="entry name" value="Glutathione_S-Trfase_N"/>
</dbReference>
<accession>A0A2U1LR77</accession>
<comment type="caution">
    <text evidence="6">The sequence shown here is derived from an EMBL/GenBank/DDBJ whole genome shotgun (WGS) entry which is preliminary data.</text>
</comment>
<dbReference type="OrthoDB" id="202840at2759"/>
<evidence type="ECO:0000256" key="1">
    <source>
        <dbReference type="ARBA" id="ARBA00022679"/>
    </source>
</evidence>
<dbReference type="PROSITE" id="PS50404">
    <property type="entry name" value="GST_NTER"/>
    <property type="match status" value="1"/>
</dbReference>
<dbReference type="PANTHER" id="PTHR11260:SF676">
    <property type="entry name" value="GLUTATHIONE S-TRANSFERASE U8"/>
    <property type="match status" value="1"/>
</dbReference>
<gene>
    <name evidence="6" type="ORF">CTI12_AA463170</name>
</gene>
<reference evidence="6 7" key="1">
    <citation type="journal article" date="2018" name="Mol. Plant">
        <title>The genome of Artemisia annua provides insight into the evolution of Asteraceae family and artemisinin biosynthesis.</title>
        <authorList>
            <person name="Shen Q."/>
            <person name="Zhang L."/>
            <person name="Liao Z."/>
            <person name="Wang S."/>
            <person name="Yan T."/>
            <person name="Shi P."/>
            <person name="Liu M."/>
            <person name="Fu X."/>
            <person name="Pan Q."/>
            <person name="Wang Y."/>
            <person name="Lv Z."/>
            <person name="Lu X."/>
            <person name="Zhang F."/>
            <person name="Jiang W."/>
            <person name="Ma Y."/>
            <person name="Chen M."/>
            <person name="Hao X."/>
            <person name="Li L."/>
            <person name="Tang Y."/>
            <person name="Lv G."/>
            <person name="Zhou Y."/>
            <person name="Sun X."/>
            <person name="Brodelius P.E."/>
            <person name="Rose J.K.C."/>
            <person name="Tang K."/>
        </authorList>
    </citation>
    <scope>NUCLEOTIDE SEQUENCE [LARGE SCALE GENOMIC DNA]</scope>
    <source>
        <strain evidence="7">cv. Huhao1</strain>
        <tissue evidence="6">Leaf</tissue>
    </source>
</reference>
<proteinExistence type="inferred from homology"/>
<name>A0A2U1LR77_ARTAN</name>
<dbReference type="FunFam" id="3.40.30.10:FF:000044">
    <property type="entry name" value="Glutathione S-transferase GSTU6"/>
    <property type="match status" value="1"/>
</dbReference>
<evidence type="ECO:0000259" key="5">
    <source>
        <dbReference type="PROSITE" id="PS50404"/>
    </source>
</evidence>
<dbReference type="Proteomes" id="UP000245207">
    <property type="component" value="Unassembled WGS sequence"/>
</dbReference>
<feature type="domain" description="GST N-terminal" evidence="5">
    <location>
        <begin position="4"/>
        <end position="83"/>
    </location>
</feature>
<evidence type="ECO:0000313" key="7">
    <source>
        <dbReference type="Proteomes" id="UP000245207"/>
    </source>
</evidence>